<dbReference type="RefSeq" id="XP_059605945.1">
    <property type="nucleotide sequence ID" value="XM_059745998.1"/>
</dbReference>
<evidence type="ECO:0000313" key="1">
    <source>
        <dbReference type="RefSeq" id="XP_059605945.1"/>
    </source>
</evidence>
<name>A0AAJ8E3D4_ASPNG</name>
<reference evidence="1" key="1">
    <citation type="submission" date="2025-02" db="EMBL/GenBank/DDBJ databases">
        <authorList>
            <consortium name="NCBI Genome Project"/>
        </authorList>
    </citation>
    <scope>NUCLEOTIDE SEQUENCE</scope>
</reference>
<protein>
    <submittedName>
        <fullName evidence="1">Uncharacterized protein</fullName>
    </submittedName>
</protein>
<accession>A0AAJ8E3D4</accession>
<sequence length="112" mass="13076">MDVIRNCDKPQRSMRALASLHISRTFQMLQWSQYVIKASYSCFALYARGRIGSHSLGSPFWNYGTFMRWYARGCTSLVDSKTALSVDRKAFILRCLTFEDSRFLYKLPINWA</sequence>
<organism evidence="1">
    <name type="scientific">Aspergillus niger</name>
    <dbReference type="NCBI Taxonomy" id="5061"/>
    <lineage>
        <taxon>Eukaryota</taxon>
        <taxon>Fungi</taxon>
        <taxon>Dikarya</taxon>
        <taxon>Ascomycota</taxon>
        <taxon>Pezizomycotina</taxon>
        <taxon>Eurotiomycetes</taxon>
        <taxon>Eurotiomycetidae</taxon>
        <taxon>Eurotiales</taxon>
        <taxon>Aspergillaceae</taxon>
        <taxon>Aspergillus</taxon>
        <taxon>Aspergillus subgen. Circumdati</taxon>
    </lineage>
</organism>
<dbReference type="VEuPathDB" id="FungiDB:An02g00430"/>
<gene>
    <name evidence="1" type="ORF">An02g00430</name>
</gene>
<dbReference type="AlphaFoldDB" id="A0AAJ8E3D4"/>
<reference evidence="1" key="2">
    <citation type="submission" date="2025-08" db="UniProtKB">
        <authorList>
            <consortium name="RefSeq"/>
        </authorList>
    </citation>
    <scope>IDENTIFICATION</scope>
</reference>
<dbReference type="KEGG" id="ang:An02g00430"/>
<dbReference type="GeneID" id="84590186"/>
<proteinExistence type="predicted"/>